<comment type="caution">
    <text evidence="2">The sequence shown here is derived from an EMBL/GenBank/DDBJ whole genome shotgun (WGS) entry which is preliminary data.</text>
</comment>
<evidence type="ECO:0008006" key="4">
    <source>
        <dbReference type="Google" id="ProtNLM"/>
    </source>
</evidence>
<proteinExistence type="predicted"/>
<reference evidence="2 3" key="1">
    <citation type="submission" date="2021-03" db="EMBL/GenBank/DDBJ databases">
        <title>Metabolic Capacity of the Antarctic Cyanobacterium Phormidium pseudopriestleyi that Sustains Oxygenic Photosynthesis in the Presence of Hydrogen Sulfide.</title>
        <authorList>
            <person name="Lumian J.E."/>
            <person name="Jungblut A.D."/>
            <person name="Dillon M.L."/>
            <person name="Hawes I."/>
            <person name="Doran P.T."/>
            <person name="Mackey T.J."/>
            <person name="Dick G.J."/>
            <person name="Grettenberger C.L."/>
            <person name="Sumner D.Y."/>
        </authorList>
    </citation>
    <scope>NUCLEOTIDE SEQUENCE [LARGE SCALE GENOMIC DNA]</scope>
    <source>
        <strain evidence="2 3">FRX01</strain>
    </source>
</reference>
<feature type="region of interest" description="Disordered" evidence="1">
    <location>
        <begin position="123"/>
        <end position="147"/>
    </location>
</feature>
<dbReference type="RefSeq" id="WP_207088958.1">
    <property type="nucleotide sequence ID" value="NZ_JAFLQW010000412.1"/>
</dbReference>
<organism evidence="2 3">
    <name type="scientific">Phormidium pseudopriestleyi FRX01</name>
    <dbReference type="NCBI Taxonomy" id="1759528"/>
    <lineage>
        <taxon>Bacteria</taxon>
        <taxon>Bacillati</taxon>
        <taxon>Cyanobacteriota</taxon>
        <taxon>Cyanophyceae</taxon>
        <taxon>Oscillatoriophycideae</taxon>
        <taxon>Oscillatoriales</taxon>
        <taxon>Oscillatoriaceae</taxon>
        <taxon>Phormidium</taxon>
    </lineage>
</organism>
<gene>
    <name evidence="2" type="ORF">J0895_15535</name>
</gene>
<name>A0ABS3FTP1_9CYAN</name>
<keyword evidence="3" id="KW-1185">Reference proteome</keyword>
<accession>A0ABS3FTP1</accession>
<dbReference type="EMBL" id="JAFLQW010000412">
    <property type="protein sequence ID" value="MBO0350481.1"/>
    <property type="molecule type" value="Genomic_DNA"/>
</dbReference>
<evidence type="ECO:0000313" key="3">
    <source>
        <dbReference type="Proteomes" id="UP000664844"/>
    </source>
</evidence>
<protein>
    <recommendedName>
        <fullName evidence="4">Transcriptional regulator</fullName>
    </recommendedName>
</protein>
<dbReference type="Proteomes" id="UP000664844">
    <property type="component" value="Unassembled WGS sequence"/>
</dbReference>
<evidence type="ECO:0000313" key="2">
    <source>
        <dbReference type="EMBL" id="MBO0350481.1"/>
    </source>
</evidence>
<evidence type="ECO:0000256" key="1">
    <source>
        <dbReference type="SAM" id="MobiDB-lite"/>
    </source>
</evidence>
<sequence>MTKVQRWYLGYSYRGKPQDLIEQISKIVQDKNLSNYLPLLRLEKGAKPRKPFYFFLAIESDRIGAIPADVEGSHLLKLPYFKSPAVRGNASFTYEQIKQMVGAAHDVCDYTYTIPYQPRQPQVNNNEEDWITSPYQSSSDLEERSHEVEERSQRCDRLLYWLSAVGCGTRDSFNKVCETLNIDHPKRLLRRLKLLGHLESSADGKRWSIASPALVKISSDSDTPEYTLCGQRSIELLKQLQHYAEVISKPQPQGNAPACIRVKTTKIEEIASQLSLLNPGEVSLQLAELLPELTDWQQNLTTLPGIVSPLYQWKRFDGEINDFIECISPNETGMYQMWHSEKTGIPPRTLFYEADTATWRQGDWYGLRFLAHHHSDRPCVVRYDTMMACLIIPWNQRSPEIYERALVLASGFLPTYYPIQQTECLIYENIRKELVQKLVEKLHLTCQED</sequence>